<accession>A0ABN9TMJ3</accession>
<feature type="region of interest" description="Disordered" evidence="1">
    <location>
        <begin position="141"/>
        <end position="162"/>
    </location>
</feature>
<keyword evidence="3" id="KW-1185">Reference proteome</keyword>
<organism evidence="2 3">
    <name type="scientific">Prorocentrum cordatum</name>
    <dbReference type="NCBI Taxonomy" id="2364126"/>
    <lineage>
        <taxon>Eukaryota</taxon>
        <taxon>Sar</taxon>
        <taxon>Alveolata</taxon>
        <taxon>Dinophyceae</taxon>
        <taxon>Prorocentrales</taxon>
        <taxon>Prorocentraceae</taxon>
        <taxon>Prorocentrum</taxon>
    </lineage>
</organism>
<sequence length="269" mass="28460">MVPPPLAARLAASRAGPVALRRAQARVPAAVPPSCRRAGARGVMMFMDCQAHSSPMALLLSGRAELHTTAVLQSGTENANMNSIADPFDMPFEDSDEGGESDGEEPCEGAQAEPPAASAEADEKRAGGLQPWGRAATGIQHTLPLPPERQGEGAPAPRSGPRTLSLRVVLPSLPSSRCLAPSLPPSPPLLRRNAGQICSGLLRFSNESQGLRMEDEDNSRFLSPVDGRCPWRARSAPVPPQATHSSAGDFPLMCSCFSRWLRLAAICQC</sequence>
<gene>
    <name evidence="2" type="ORF">PCOR1329_LOCUS40527</name>
</gene>
<evidence type="ECO:0000313" key="2">
    <source>
        <dbReference type="EMBL" id="CAK0847271.1"/>
    </source>
</evidence>
<feature type="compositionally biased region" description="Acidic residues" evidence="1">
    <location>
        <begin position="91"/>
        <end position="107"/>
    </location>
</feature>
<dbReference type="EMBL" id="CAUYUJ010014888">
    <property type="protein sequence ID" value="CAK0847271.1"/>
    <property type="molecule type" value="Genomic_DNA"/>
</dbReference>
<protein>
    <submittedName>
        <fullName evidence="2">Uncharacterized protein</fullName>
    </submittedName>
</protein>
<feature type="compositionally biased region" description="Low complexity" evidence="1">
    <location>
        <begin position="108"/>
        <end position="119"/>
    </location>
</feature>
<feature type="region of interest" description="Disordered" evidence="1">
    <location>
        <begin position="86"/>
        <end position="127"/>
    </location>
</feature>
<proteinExistence type="predicted"/>
<reference evidence="2" key="1">
    <citation type="submission" date="2023-10" db="EMBL/GenBank/DDBJ databases">
        <authorList>
            <person name="Chen Y."/>
            <person name="Shah S."/>
            <person name="Dougan E. K."/>
            <person name="Thang M."/>
            <person name="Chan C."/>
        </authorList>
    </citation>
    <scope>NUCLEOTIDE SEQUENCE [LARGE SCALE GENOMIC DNA]</scope>
</reference>
<dbReference type="Proteomes" id="UP001189429">
    <property type="component" value="Unassembled WGS sequence"/>
</dbReference>
<evidence type="ECO:0000256" key="1">
    <source>
        <dbReference type="SAM" id="MobiDB-lite"/>
    </source>
</evidence>
<evidence type="ECO:0000313" key="3">
    <source>
        <dbReference type="Proteomes" id="UP001189429"/>
    </source>
</evidence>
<comment type="caution">
    <text evidence="2">The sequence shown here is derived from an EMBL/GenBank/DDBJ whole genome shotgun (WGS) entry which is preliminary data.</text>
</comment>
<name>A0ABN9TMJ3_9DINO</name>